<dbReference type="InterPro" id="IPR051540">
    <property type="entry name" value="S-2-haloacid_dehalogenase"/>
</dbReference>
<dbReference type="SFLD" id="SFLDG01129">
    <property type="entry name" value="C1.5:_HAD__Beta-PGM__Phosphata"/>
    <property type="match status" value="1"/>
</dbReference>
<name>A0A413LI62_9FIRM</name>
<dbReference type="Proteomes" id="UP001055091">
    <property type="component" value="Unassembled WGS sequence"/>
</dbReference>
<organism evidence="2 3">
    <name type="scientific">Hungatella hathewayi</name>
    <dbReference type="NCBI Taxonomy" id="154046"/>
    <lineage>
        <taxon>Bacteria</taxon>
        <taxon>Bacillati</taxon>
        <taxon>Bacillota</taxon>
        <taxon>Clostridia</taxon>
        <taxon>Lachnospirales</taxon>
        <taxon>Lachnospiraceae</taxon>
        <taxon>Hungatella</taxon>
    </lineage>
</organism>
<sequence>MIKAIFFDLFFTLVYPCYLDENEYNVIGISSSEWEKYAENRMLYNERAKGKIKTEREIIDKIVNSMPYILTDEQKQSILQKREERMKRALLTVDNKIIEILGRIHVRGVKTGLISNADIIDIKYWNESPLCELFDSVIFSCDVGMLKPETGIYQLAMKTLNVKPEESIFVGDGGSNELCGAQNAGMKTIFTEYLDCKTVNQKEKINKYADYHINSFDEILKYID</sequence>
<gene>
    <name evidence="2" type="ORF">CE91St55_63620</name>
</gene>
<keyword evidence="1" id="KW-0378">Hydrolase</keyword>
<dbReference type="AlphaFoldDB" id="A0A413LI62"/>
<dbReference type="InterPro" id="IPR023198">
    <property type="entry name" value="PGP-like_dom2"/>
</dbReference>
<accession>A0A413LI62</accession>
<dbReference type="InterPro" id="IPR006439">
    <property type="entry name" value="HAD-SF_hydro_IA"/>
</dbReference>
<dbReference type="RefSeq" id="WP_118042490.1">
    <property type="nucleotide sequence ID" value="NZ_BQNJ01000002.1"/>
</dbReference>
<dbReference type="InterPro" id="IPR023214">
    <property type="entry name" value="HAD_sf"/>
</dbReference>
<reference evidence="2" key="1">
    <citation type="submission" date="2022-01" db="EMBL/GenBank/DDBJ databases">
        <title>Novel bile acid biosynthetic pathways are enriched in the microbiome of centenarians.</title>
        <authorList>
            <person name="Sato Y."/>
            <person name="Atarashi K."/>
            <person name="Plichta R.D."/>
            <person name="Arai Y."/>
            <person name="Sasajima S."/>
            <person name="Kearney M.S."/>
            <person name="Suda W."/>
            <person name="Takeshita K."/>
            <person name="Sasaki T."/>
            <person name="Okamoto S."/>
            <person name="Skelly N.A."/>
            <person name="Okamura Y."/>
            <person name="Vlamakis H."/>
            <person name="Li Y."/>
            <person name="Tanoue T."/>
            <person name="Takei H."/>
            <person name="Nittono H."/>
            <person name="Narushima S."/>
            <person name="Irie J."/>
            <person name="Itoh H."/>
            <person name="Moriya K."/>
            <person name="Sugiura Y."/>
            <person name="Suematsu M."/>
            <person name="Moritoki N."/>
            <person name="Shibata S."/>
            <person name="Littman R.D."/>
            <person name="Fischbach A.M."/>
            <person name="Uwamino Y."/>
            <person name="Inoue T."/>
            <person name="Honda A."/>
            <person name="Hattori M."/>
            <person name="Murai T."/>
            <person name="Xavier J.R."/>
            <person name="Hirose N."/>
            <person name="Honda K."/>
        </authorList>
    </citation>
    <scope>NUCLEOTIDE SEQUENCE</scope>
    <source>
        <strain evidence="2">CE91-St55</strain>
    </source>
</reference>
<dbReference type="SFLD" id="SFLDS00003">
    <property type="entry name" value="Haloacid_Dehalogenase"/>
    <property type="match status" value="1"/>
</dbReference>
<dbReference type="InterPro" id="IPR041492">
    <property type="entry name" value="HAD_2"/>
</dbReference>
<evidence type="ECO:0000313" key="3">
    <source>
        <dbReference type="Proteomes" id="UP001055091"/>
    </source>
</evidence>
<evidence type="ECO:0000313" key="2">
    <source>
        <dbReference type="EMBL" id="GKH04381.1"/>
    </source>
</evidence>
<dbReference type="EMBL" id="BQNJ01000002">
    <property type="protein sequence ID" value="GKH04381.1"/>
    <property type="molecule type" value="Genomic_DNA"/>
</dbReference>
<dbReference type="NCBIfam" id="TIGR01509">
    <property type="entry name" value="HAD-SF-IA-v3"/>
    <property type="match status" value="1"/>
</dbReference>
<dbReference type="Gene3D" id="1.10.150.240">
    <property type="entry name" value="Putative phosphatase, domain 2"/>
    <property type="match status" value="1"/>
</dbReference>
<dbReference type="PANTHER" id="PTHR43316">
    <property type="entry name" value="HYDROLASE, HALOACID DELAHOGENASE-RELATED"/>
    <property type="match status" value="1"/>
</dbReference>
<dbReference type="Pfam" id="PF13419">
    <property type="entry name" value="HAD_2"/>
    <property type="match status" value="1"/>
</dbReference>
<dbReference type="Gene3D" id="3.40.50.1000">
    <property type="entry name" value="HAD superfamily/HAD-like"/>
    <property type="match status" value="1"/>
</dbReference>
<protein>
    <submittedName>
        <fullName evidence="2">Haloacid dehalogenase</fullName>
    </submittedName>
</protein>
<dbReference type="SUPFAM" id="SSF56784">
    <property type="entry name" value="HAD-like"/>
    <property type="match status" value="1"/>
</dbReference>
<dbReference type="InterPro" id="IPR036412">
    <property type="entry name" value="HAD-like_sf"/>
</dbReference>
<proteinExistence type="predicted"/>
<dbReference type="GO" id="GO:0016787">
    <property type="term" value="F:hydrolase activity"/>
    <property type="evidence" value="ECO:0007669"/>
    <property type="project" value="UniProtKB-KW"/>
</dbReference>
<evidence type="ECO:0000256" key="1">
    <source>
        <dbReference type="ARBA" id="ARBA00022801"/>
    </source>
</evidence>
<comment type="caution">
    <text evidence="2">The sequence shown here is derived from an EMBL/GenBank/DDBJ whole genome shotgun (WGS) entry which is preliminary data.</text>
</comment>